<dbReference type="PROSITE" id="PS51352">
    <property type="entry name" value="THIOREDOXIN_2"/>
    <property type="match status" value="1"/>
</dbReference>
<dbReference type="Gene3D" id="3.40.30.10">
    <property type="entry name" value="Glutaredoxin"/>
    <property type="match status" value="1"/>
</dbReference>
<dbReference type="GO" id="GO:0016209">
    <property type="term" value="F:antioxidant activity"/>
    <property type="evidence" value="ECO:0007669"/>
    <property type="project" value="InterPro"/>
</dbReference>
<dbReference type="InterPro" id="IPR036249">
    <property type="entry name" value="Thioredoxin-like_sf"/>
</dbReference>
<sequence length="380" mass="43331">MSLKYFYFLLSVIVLFSCGNEEESKEETNDQLVLNGSVMNVGDREMVYIYSSINPAEGAIDSVMLDSGKFNFVLDWQGPEAVGIQIGKQNLRFNHIILTPDTIDLFIDPQDRENPIDIKGSEVHNEFLAFQEKKNNYKAEMYDSLISEYYRADSTGTEEDKNEIRSQLTSVYDERVNLVKDYIADNPDSYIGPLLIRTELMYGKNYEQLDSLVSLVGSSQEDTKVMQYLTDRLERLQVVKTGNSAPEISQETPDGDTLKLSDFKGKYVLIDFWASWCGPCRKENPYMVKLYDRFKGEDFEIFGVSLDQNEKAWISAIEADNINWAHVSDLQGWGNEAAKKYVVNSIPHTVLIDPEGKIIASGLRGESLNTKLEEIFRKEI</sequence>
<dbReference type="AlphaFoldDB" id="A0A4D7JGU9"/>
<keyword evidence="7" id="KW-1185">Reference proteome</keyword>
<accession>A0A4D7JGU9</accession>
<dbReference type="GO" id="GO:0017004">
    <property type="term" value="P:cytochrome complex assembly"/>
    <property type="evidence" value="ECO:0007669"/>
    <property type="project" value="UniProtKB-KW"/>
</dbReference>
<evidence type="ECO:0000256" key="2">
    <source>
        <dbReference type="ARBA" id="ARBA00022748"/>
    </source>
</evidence>
<dbReference type="KEGG" id="fpf:DCC35_11575"/>
<dbReference type="PANTHER" id="PTHR42852">
    <property type="entry name" value="THIOL:DISULFIDE INTERCHANGE PROTEIN DSBE"/>
    <property type="match status" value="1"/>
</dbReference>
<dbReference type="Pfam" id="PF00578">
    <property type="entry name" value="AhpC-TSA"/>
    <property type="match status" value="1"/>
</dbReference>
<evidence type="ECO:0000256" key="4">
    <source>
        <dbReference type="ARBA" id="ARBA00023284"/>
    </source>
</evidence>
<dbReference type="InterPro" id="IPR000866">
    <property type="entry name" value="AhpC/TSA"/>
</dbReference>
<dbReference type="EMBL" id="CP028923">
    <property type="protein sequence ID" value="QCK15339.1"/>
    <property type="molecule type" value="Genomic_DNA"/>
</dbReference>
<evidence type="ECO:0000259" key="5">
    <source>
        <dbReference type="PROSITE" id="PS51352"/>
    </source>
</evidence>
<evidence type="ECO:0000313" key="6">
    <source>
        <dbReference type="EMBL" id="QCK15339.1"/>
    </source>
</evidence>
<dbReference type="Pfam" id="PF14289">
    <property type="entry name" value="DUF4369"/>
    <property type="match status" value="1"/>
</dbReference>
<protein>
    <recommendedName>
        <fullName evidence="5">Thioredoxin domain-containing protein</fullName>
    </recommendedName>
</protein>
<dbReference type="InterPro" id="IPR050553">
    <property type="entry name" value="Thioredoxin_ResA/DsbE_sf"/>
</dbReference>
<dbReference type="InterPro" id="IPR025380">
    <property type="entry name" value="DUF4369"/>
</dbReference>
<keyword evidence="2" id="KW-0201">Cytochrome c-type biogenesis</keyword>
<dbReference type="Proteomes" id="UP000298616">
    <property type="component" value="Chromosome"/>
</dbReference>
<dbReference type="PANTHER" id="PTHR42852:SF6">
    <property type="entry name" value="THIOL:DISULFIDE INTERCHANGE PROTEIN DSBE"/>
    <property type="match status" value="1"/>
</dbReference>
<feature type="domain" description="Thioredoxin" evidence="5">
    <location>
        <begin position="239"/>
        <end position="380"/>
    </location>
</feature>
<reference evidence="6 7" key="1">
    <citation type="submission" date="2018-04" db="EMBL/GenBank/DDBJ databases">
        <title>Complete genome uncultured novel isolate.</title>
        <authorList>
            <person name="Merlino G."/>
        </authorList>
    </citation>
    <scope>NUCLEOTIDE SEQUENCE [LARGE SCALE GENOMIC DNA]</scope>
    <source>
        <strain evidence="7">R1DC9</strain>
    </source>
</reference>
<proteinExistence type="predicted"/>
<dbReference type="PROSITE" id="PS00194">
    <property type="entry name" value="THIOREDOXIN_1"/>
    <property type="match status" value="1"/>
</dbReference>
<dbReference type="PROSITE" id="PS51257">
    <property type="entry name" value="PROKAR_LIPOPROTEIN"/>
    <property type="match status" value="1"/>
</dbReference>
<organism evidence="6 7">
    <name type="scientific">Mangrovivirga cuniculi</name>
    <dbReference type="NCBI Taxonomy" id="2715131"/>
    <lineage>
        <taxon>Bacteria</taxon>
        <taxon>Pseudomonadati</taxon>
        <taxon>Bacteroidota</taxon>
        <taxon>Cytophagia</taxon>
        <taxon>Cytophagales</taxon>
        <taxon>Mangrovivirgaceae</taxon>
        <taxon>Mangrovivirga</taxon>
    </lineage>
</organism>
<keyword evidence="4" id="KW-0676">Redox-active center</keyword>
<comment type="subcellular location">
    <subcellularLocation>
        <location evidence="1">Cell envelope</location>
    </subcellularLocation>
</comment>
<evidence type="ECO:0000256" key="1">
    <source>
        <dbReference type="ARBA" id="ARBA00004196"/>
    </source>
</evidence>
<dbReference type="SUPFAM" id="SSF52833">
    <property type="entry name" value="Thioredoxin-like"/>
    <property type="match status" value="1"/>
</dbReference>
<evidence type="ECO:0000256" key="3">
    <source>
        <dbReference type="ARBA" id="ARBA00023157"/>
    </source>
</evidence>
<dbReference type="RefSeq" id="WP_137090936.1">
    <property type="nucleotide sequence ID" value="NZ_CP028923.1"/>
</dbReference>
<name>A0A4D7JGU9_9BACT</name>
<gene>
    <name evidence="6" type="ORF">DCC35_11575</name>
</gene>
<dbReference type="InterPro" id="IPR013766">
    <property type="entry name" value="Thioredoxin_domain"/>
</dbReference>
<dbReference type="GO" id="GO:0030313">
    <property type="term" value="C:cell envelope"/>
    <property type="evidence" value="ECO:0007669"/>
    <property type="project" value="UniProtKB-SubCell"/>
</dbReference>
<dbReference type="OrthoDB" id="6399635at2"/>
<dbReference type="CDD" id="cd02966">
    <property type="entry name" value="TlpA_like_family"/>
    <property type="match status" value="1"/>
</dbReference>
<dbReference type="GO" id="GO:0016491">
    <property type="term" value="F:oxidoreductase activity"/>
    <property type="evidence" value="ECO:0007669"/>
    <property type="project" value="InterPro"/>
</dbReference>
<keyword evidence="3" id="KW-1015">Disulfide bond</keyword>
<dbReference type="InterPro" id="IPR017937">
    <property type="entry name" value="Thioredoxin_CS"/>
</dbReference>
<evidence type="ECO:0000313" key="7">
    <source>
        <dbReference type="Proteomes" id="UP000298616"/>
    </source>
</evidence>